<proteinExistence type="predicted"/>
<accession>A0ABV3AE78</accession>
<protein>
    <submittedName>
        <fullName evidence="1">SDR family NAD(P)-dependent oxidoreductase</fullName>
    </submittedName>
</protein>
<name>A0ABV3AE78_9ACTN</name>
<comment type="caution">
    <text evidence="1">The sequence shown here is derived from an EMBL/GenBank/DDBJ whole genome shotgun (WGS) entry which is preliminary data.</text>
</comment>
<dbReference type="EMBL" id="JBFAEG010000019">
    <property type="protein sequence ID" value="MEU5710270.1"/>
    <property type="molecule type" value="Genomic_DNA"/>
</dbReference>
<keyword evidence="2" id="KW-1185">Reference proteome</keyword>
<dbReference type="Pfam" id="PF00106">
    <property type="entry name" value="adh_short"/>
    <property type="match status" value="1"/>
</dbReference>
<dbReference type="RefSeq" id="WP_043195837.1">
    <property type="nucleotide sequence ID" value="NZ_JBFAEG010000019.1"/>
</dbReference>
<reference evidence="1 2" key="1">
    <citation type="submission" date="2024-06" db="EMBL/GenBank/DDBJ databases">
        <title>The Natural Products Discovery Center: Release of the First 8490 Sequenced Strains for Exploring Actinobacteria Biosynthetic Diversity.</title>
        <authorList>
            <person name="Kalkreuter E."/>
            <person name="Kautsar S.A."/>
            <person name="Yang D."/>
            <person name="Bader C.D."/>
            <person name="Teijaro C.N."/>
            <person name="Fluegel L."/>
            <person name="Davis C.M."/>
            <person name="Simpson J.R."/>
            <person name="Lauterbach L."/>
            <person name="Steele A.D."/>
            <person name="Gui C."/>
            <person name="Meng S."/>
            <person name="Li G."/>
            <person name="Viehrig K."/>
            <person name="Ye F."/>
            <person name="Su P."/>
            <person name="Kiefer A.F."/>
            <person name="Nichols A."/>
            <person name="Cepeda A.J."/>
            <person name="Yan W."/>
            <person name="Fan B."/>
            <person name="Jiang Y."/>
            <person name="Adhikari A."/>
            <person name="Zheng C.-J."/>
            <person name="Schuster L."/>
            <person name="Cowan T.M."/>
            <person name="Smanski M.J."/>
            <person name="Chevrette M.G."/>
            <person name="De Carvalho L.P.S."/>
            <person name="Shen B."/>
        </authorList>
    </citation>
    <scope>NUCLEOTIDE SEQUENCE [LARGE SCALE GENOMIC DNA]</scope>
    <source>
        <strain evidence="1 2">NPDC020594</strain>
    </source>
</reference>
<sequence length="303" mass="31743">MSPAPQNTQAQTVLVTGAGTGMGALSSVSLARAGHRVFASMRDPGGRNAQKAQALLAQTKDAPGELSVIELDVLSEESASAAVEQVVRQADGLDVVVHNAAHLLVGVTEAFSPEEVLRAFDVNAVGALRVNRAVLPVMRRQESGLLLWIGSGTTRAVPPFLAPYSAAKAAFDAFAESTAWDVAAYGIETTILMPGVFTHGTAHFANAAFPADTGRTAAYDKIAPFLASMGEDTERMMVGGVSADPQIVADEVVRVVGLPVGRRPRRTVADGSDYGAEIINGAAEELRLRLARRMGVTGLLDRL</sequence>
<evidence type="ECO:0000313" key="1">
    <source>
        <dbReference type="EMBL" id="MEU5710270.1"/>
    </source>
</evidence>
<gene>
    <name evidence="1" type="ORF">AB0H04_25920</name>
</gene>
<dbReference type="PANTHER" id="PTHR43976:SF9">
    <property type="entry name" value="OXIDOREDUCTASE"/>
    <property type="match status" value="1"/>
</dbReference>
<evidence type="ECO:0000313" key="2">
    <source>
        <dbReference type="Proteomes" id="UP001551011"/>
    </source>
</evidence>
<dbReference type="InterPro" id="IPR036291">
    <property type="entry name" value="NAD(P)-bd_dom_sf"/>
</dbReference>
<organism evidence="1 2">
    <name type="scientific">Streptomyces flaveolus</name>
    <dbReference type="NCBI Taxonomy" id="67297"/>
    <lineage>
        <taxon>Bacteria</taxon>
        <taxon>Bacillati</taxon>
        <taxon>Actinomycetota</taxon>
        <taxon>Actinomycetes</taxon>
        <taxon>Kitasatosporales</taxon>
        <taxon>Streptomycetaceae</taxon>
        <taxon>Streptomyces</taxon>
    </lineage>
</organism>
<dbReference type="Gene3D" id="3.40.50.720">
    <property type="entry name" value="NAD(P)-binding Rossmann-like Domain"/>
    <property type="match status" value="1"/>
</dbReference>
<dbReference type="InterPro" id="IPR051911">
    <property type="entry name" value="SDR_oxidoreductase"/>
</dbReference>
<dbReference type="InterPro" id="IPR002347">
    <property type="entry name" value="SDR_fam"/>
</dbReference>
<dbReference type="PANTHER" id="PTHR43976">
    <property type="entry name" value="SHORT CHAIN DEHYDROGENASE"/>
    <property type="match status" value="1"/>
</dbReference>
<dbReference type="SUPFAM" id="SSF51735">
    <property type="entry name" value="NAD(P)-binding Rossmann-fold domains"/>
    <property type="match status" value="1"/>
</dbReference>
<dbReference type="Proteomes" id="UP001551011">
    <property type="component" value="Unassembled WGS sequence"/>
</dbReference>
<dbReference type="PRINTS" id="PR00081">
    <property type="entry name" value="GDHRDH"/>
</dbReference>